<evidence type="ECO:0000256" key="1">
    <source>
        <dbReference type="ARBA" id="ARBA00008061"/>
    </source>
</evidence>
<dbReference type="AlphaFoldDB" id="A0A3M0A2C3"/>
<sequence>MKTRLLFSTLMTVITAITGVNAVADQSAPKANPNTFVHLFEWRWEDIAAECRDHLPGLGYDAIQVSPAIEHIDHPSWWARYQPVDFSKFESFSGGEEALRSMIETCHAAGIKVYADAVINHTADYGEQGVGTAGTPWEIMQHPGLDESHYHHPICTIEDYSNADEVQNCRLGALPDLNTSDSYVRELLAAYLRKLSELGFDGMRIDAAKHMSAADVAAILELAGGPNVFLEVIGDPSAETALQPSTYAAIAPVTDFATRGAIYSAINGDLSDLASYWRGESDLSADMAVTFVDNHDTERHTQPLSIAQKQLGEALLLTLGYGYPKVLSGYQFENRDALPSQAQVSCEQGWTCWHRDPIVSQFVQLRRAAGGAQPEQLEYLDDQVLAFSYGPGRVLVNVSNETKSVSWDPQLSGSEYCDLLAGHGSVVELGWWGDVDISLPPHGLVLLREDAVCSAP</sequence>
<dbReference type="EMBL" id="REFJ01000005">
    <property type="protein sequence ID" value="RMA78797.1"/>
    <property type="molecule type" value="Genomic_DNA"/>
</dbReference>
<keyword evidence="2 6" id="KW-0378">Hydrolase</keyword>
<dbReference type="SUPFAM" id="SSF51445">
    <property type="entry name" value="(Trans)glycosidases"/>
    <property type="match status" value="1"/>
</dbReference>
<dbReference type="GO" id="GO:0005975">
    <property type="term" value="P:carbohydrate metabolic process"/>
    <property type="evidence" value="ECO:0007669"/>
    <property type="project" value="InterPro"/>
</dbReference>
<accession>A0A3M0A2C3</accession>
<dbReference type="Gene3D" id="3.20.20.80">
    <property type="entry name" value="Glycosidases"/>
    <property type="match status" value="1"/>
</dbReference>
<evidence type="ECO:0000259" key="8">
    <source>
        <dbReference type="SMART" id="SM00642"/>
    </source>
</evidence>
<proteinExistence type="inferred from homology"/>
<dbReference type="InterPro" id="IPR006047">
    <property type="entry name" value="GH13_cat_dom"/>
</dbReference>
<dbReference type="RefSeq" id="WP_121877437.1">
    <property type="nucleotide sequence ID" value="NZ_REFJ01000005.1"/>
</dbReference>
<reference evidence="9 10" key="1">
    <citation type="submission" date="2018-10" db="EMBL/GenBank/DDBJ databases">
        <title>Genomic Encyclopedia of Type Strains, Phase IV (KMG-IV): sequencing the most valuable type-strain genomes for metagenomic binning, comparative biology and taxonomic classification.</title>
        <authorList>
            <person name="Goeker M."/>
        </authorList>
    </citation>
    <scope>NUCLEOTIDE SEQUENCE [LARGE SCALE GENOMIC DNA]</scope>
    <source>
        <strain evidence="9 10">DSM 25080</strain>
    </source>
</reference>
<dbReference type="GO" id="GO:0004556">
    <property type="term" value="F:alpha-amylase activity"/>
    <property type="evidence" value="ECO:0007669"/>
    <property type="project" value="UniProtKB-UniRule"/>
</dbReference>
<dbReference type="OrthoDB" id="9805159at2"/>
<dbReference type="PRINTS" id="PR00110">
    <property type="entry name" value="ALPHAAMYLASE"/>
</dbReference>
<evidence type="ECO:0000313" key="9">
    <source>
        <dbReference type="EMBL" id="RMA78797.1"/>
    </source>
</evidence>
<feature type="chain" id="PRO_5018296480" description="Alpha-amylase" evidence="7">
    <location>
        <begin position="23"/>
        <end position="456"/>
    </location>
</feature>
<evidence type="ECO:0000313" key="10">
    <source>
        <dbReference type="Proteomes" id="UP000267187"/>
    </source>
</evidence>
<keyword evidence="4 6" id="KW-0326">Glycosidase</keyword>
<dbReference type="PANTHER" id="PTHR43447">
    <property type="entry name" value="ALPHA-AMYLASE"/>
    <property type="match status" value="1"/>
</dbReference>
<dbReference type="GO" id="GO:0043169">
    <property type="term" value="F:cation binding"/>
    <property type="evidence" value="ECO:0007669"/>
    <property type="project" value="InterPro"/>
</dbReference>
<name>A0A3M0A2C3_9GAMM</name>
<keyword evidence="7" id="KW-0732">Signal</keyword>
<comment type="catalytic activity">
    <reaction evidence="6">
        <text>Endohydrolysis of (1-&gt;4)-alpha-D-glucosidic linkages in polysaccharides containing three or more (1-&gt;4)-alpha-linked D-glucose units.</text>
        <dbReference type="EC" id="3.2.1.1"/>
    </reaction>
</comment>
<evidence type="ECO:0000256" key="6">
    <source>
        <dbReference type="RuleBase" id="RU361134"/>
    </source>
</evidence>
<evidence type="ECO:0000256" key="5">
    <source>
        <dbReference type="RuleBase" id="RU003615"/>
    </source>
</evidence>
<keyword evidence="3 6" id="KW-0119">Carbohydrate metabolism</keyword>
<dbReference type="InterPro" id="IPR017853">
    <property type="entry name" value="GH"/>
</dbReference>
<organism evidence="9 10">
    <name type="scientific">Umboniibacter marinipuniceus</name>
    <dbReference type="NCBI Taxonomy" id="569599"/>
    <lineage>
        <taxon>Bacteria</taxon>
        <taxon>Pseudomonadati</taxon>
        <taxon>Pseudomonadota</taxon>
        <taxon>Gammaproteobacteria</taxon>
        <taxon>Cellvibrionales</taxon>
        <taxon>Cellvibrionaceae</taxon>
        <taxon>Umboniibacter</taxon>
    </lineage>
</organism>
<comment type="similarity">
    <text evidence="1 5">Belongs to the glycosyl hydrolase 13 family.</text>
</comment>
<gene>
    <name evidence="9" type="ORF">DFR27_2136</name>
</gene>
<feature type="signal peptide" evidence="7">
    <location>
        <begin position="1"/>
        <end position="22"/>
    </location>
</feature>
<protein>
    <recommendedName>
        <fullName evidence="6">Alpha-amylase</fullName>
        <ecNumber evidence="6">3.2.1.1</ecNumber>
    </recommendedName>
</protein>
<evidence type="ECO:0000256" key="2">
    <source>
        <dbReference type="ARBA" id="ARBA00022801"/>
    </source>
</evidence>
<evidence type="ECO:0000256" key="3">
    <source>
        <dbReference type="ARBA" id="ARBA00023277"/>
    </source>
</evidence>
<dbReference type="Pfam" id="PF00128">
    <property type="entry name" value="Alpha-amylase"/>
    <property type="match status" value="1"/>
</dbReference>
<dbReference type="InterPro" id="IPR006046">
    <property type="entry name" value="Alpha_amylase"/>
</dbReference>
<keyword evidence="10" id="KW-1185">Reference proteome</keyword>
<dbReference type="SMART" id="SM00642">
    <property type="entry name" value="Aamy"/>
    <property type="match status" value="1"/>
</dbReference>
<evidence type="ECO:0000256" key="4">
    <source>
        <dbReference type="ARBA" id="ARBA00023295"/>
    </source>
</evidence>
<dbReference type="EC" id="3.2.1.1" evidence="6"/>
<dbReference type="Proteomes" id="UP000267187">
    <property type="component" value="Unassembled WGS sequence"/>
</dbReference>
<feature type="domain" description="Glycosyl hydrolase family 13 catalytic" evidence="8">
    <location>
        <begin position="34"/>
        <end position="366"/>
    </location>
</feature>
<comment type="caution">
    <text evidence="9">The sequence shown here is derived from an EMBL/GenBank/DDBJ whole genome shotgun (WGS) entry which is preliminary data.</text>
</comment>
<evidence type="ECO:0000256" key="7">
    <source>
        <dbReference type="SAM" id="SignalP"/>
    </source>
</evidence>